<accession>A0A1A9F273</accession>
<dbReference type="RefSeq" id="WP_067385390.1">
    <property type="nucleotide sequence ID" value="NZ_CP015839.1"/>
</dbReference>
<reference evidence="22 23" key="2">
    <citation type="journal article" date="2018" name="Int. J. Syst. Evol. Microbiol.">
        <title>Marinobacterium aestuarii sp. nov., a benzene-degrading marine bacterium isolated from estuary sediment.</title>
        <authorList>
            <person name="Bae S.S."/>
            <person name="Jung J."/>
            <person name="Chung D."/>
            <person name="Baek K."/>
        </authorList>
    </citation>
    <scope>NUCLEOTIDE SEQUENCE [LARGE SCALE GENOMIC DNA]</scope>
    <source>
        <strain evidence="22 23">ST58-10</strain>
    </source>
</reference>
<feature type="binding site" evidence="18">
    <location>
        <position position="67"/>
    </location>
    <ligand>
        <name>K(+)</name>
        <dbReference type="ChEBI" id="CHEBI:29103"/>
    </ligand>
</feature>
<dbReference type="PROSITE" id="PS01050">
    <property type="entry name" value="YJEF_C_2"/>
    <property type="match status" value="1"/>
</dbReference>
<keyword evidence="11 18" id="KW-0413">Isomerase</keyword>
<dbReference type="STRING" id="1821621.A8C75_17510"/>
<dbReference type="SUPFAM" id="SSF64153">
    <property type="entry name" value="YjeF N-terminal domain-like"/>
    <property type="match status" value="1"/>
</dbReference>
<evidence type="ECO:0000256" key="16">
    <source>
        <dbReference type="ARBA" id="ARBA00049209"/>
    </source>
</evidence>
<evidence type="ECO:0000256" key="13">
    <source>
        <dbReference type="ARBA" id="ARBA00023268"/>
    </source>
</evidence>
<dbReference type="GO" id="GO:0110051">
    <property type="term" value="P:metabolite repair"/>
    <property type="evidence" value="ECO:0007669"/>
    <property type="project" value="TreeGrafter"/>
</dbReference>
<dbReference type="GO" id="GO:0052856">
    <property type="term" value="F:NAD(P)HX epimerase activity"/>
    <property type="evidence" value="ECO:0007669"/>
    <property type="project" value="UniProtKB-UniRule"/>
</dbReference>
<dbReference type="InterPro" id="IPR036652">
    <property type="entry name" value="YjeF_N_dom_sf"/>
</dbReference>
<keyword evidence="13" id="KW-0511">Multifunctional enzyme</keyword>
<comment type="function">
    <text evidence="18">Catalyzes the epimerization of the S- and R-forms of NAD(P)HX, a damaged form of NAD(P)H that is a result of enzymatic or heat-dependent hydration. This is a prerequisite for the S-specific NAD(P)H-hydrate dehydratase to allow the repair of both epimers of NAD(P)HX.</text>
</comment>
<evidence type="ECO:0000259" key="21">
    <source>
        <dbReference type="PROSITE" id="PS51385"/>
    </source>
</evidence>
<feature type="binding site" evidence="17">
    <location>
        <position position="329"/>
    </location>
    <ligand>
        <name>(6S)-NADPHX</name>
        <dbReference type="ChEBI" id="CHEBI:64076"/>
    </ligand>
</feature>
<protein>
    <recommendedName>
        <fullName evidence="19">Bifunctional NAD(P)H-hydrate repair enzyme</fullName>
    </recommendedName>
    <alternativeName>
        <fullName evidence="19">Nicotinamide nucleotide repair protein</fullName>
    </alternativeName>
    <domain>
        <recommendedName>
            <fullName evidence="19">ADP-dependent (S)-NAD(P)H-hydrate dehydratase</fullName>
            <ecNumber evidence="19">4.2.1.136</ecNumber>
        </recommendedName>
        <alternativeName>
            <fullName evidence="19">ADP-dependent NAD(P)HX dehydratase</fullName>
        </alternativeName>
    </domain>
    <domain>
        <recommendedName>
            <fullName evidence="19">NAD(P)H-hydrate epimerase</fullName>
            <ecNumber evidence="19">5.1.99.6</ecNumber>
        </recommendedName>
    </domain>
</protein>
<dbReference type="Pfam" id="PF03853">
    <property type="entry name" value="YjeF_N"/>
    <property type="match status" value="1"/>
</dbReference>
<comment type="cofactor">
    <cofactor evidence="18 19">
        <name>K(+)</name>
        <dbReference type="ChEBI" id="CHEBI:29103"/>
    </cofactor>
    <text evidence="18 19">Binds 1 potassium ion per subunit.</text>
</comment>
<comment type="catalytic activity">
    <reaction evidence="15 17 19">
        <text>(6S)-NADHX + ADP = AMP + phosphate + NADH + H(+)</text>
        <dbReference type="Rhea" id="RHEA:32223"/>
        <dbReference type="ChEBI" id="CHEBI:15378"/>
        <dbReference type="ChEBI" id="CHEBI:43474"/>
        <dbReference type="ChEBI" id="CHEBI:57945"/>
        <dbReference type="ChEBI" id="CHEBI:64074"/>
        <dbReference type="ChEBI" id="CHEBI:456215"/>
        <dbReference type="ChEBI" id="CHEBI:456216"/>
        <dbReference type="EC" id="4.2.1.136"/>
    </reaction>
</comment>
<evidence type="ECO:0000256" key="15">
    <source>
        <dbReference type="ARBA" id="ARBA00048238"/>
    </source>
</evidence>
<dbReference type="Gene3D" id="3.40.1190.20">
    <property type="match status" value="1"/>
</dbReference>
<feature type="domain" description="YjeF C-terminal" evidence="20">
    <location>
        <begin position="233"/>
        <end position="504"/>
    </location>
</feature>
<dbReference type="EC" id="5.1.99.6" evidence="19"/>
<dbReference type="PANTHER" id="PTHR12592">
    <property type="entry name" value="ATP-DEPENDENT (S)-NAD(P)H-HYDRATE DEHYDRATASE FAMILY MEMBER"/>
    <property type="match status" value="1"/>
</dbReference>
<comment type="similarity">
    <text evidence="4 19">In the C-terminal section; belongs to the NnrD/CARKD family.</text>
</comment>
<feature type="binding site" evidence="17">
    <location>
        <position position="379"/>
    </location>
    <ligand>
        <name>(6S)-NADPHX</name>
        <dbReference type="ChEBI" id="CHEBI:64076"/>
    </ligand>
</feature>
<feature type="domain" description="YjeF N-terminal" evidence="21">
    <location>
        <begin position="18"/>
        <end position="223"/>
    </location>
</feature>
<comment type="similarity">
    <text evidence="17">Belongs to the NnrD/CARKD family.</text>
</comment>
<dbReference type="GO" id="GO:0052855">
    <property type="term" value="F:ADP-dependent NAD(P)H-hydrate dehydratase activity"/>
    <property type="evidence" value="ECO:0007669"/>
    <property type="project" value="UniProtKB-UniRule"/>
</dbReference>
<reference evidence="23" key="1">
    <citation type="submission" date="2016-05" db="EMBL/GenBank/DDBJ databases">
        <authorList>
            <person name="Baek K."/>
            <person name="Yang S.-J."/>
        </authorList>
    </citation>
    <scope>NUCLEOTIDE SEQUENCE [LARGE SCALE GENOMIC DNA]</scope>
    <source>
        <strain evidence="23">ST58-10</strain>
    </source>
</reference>
<dbReference type="NCBIfam" id="TIGR00196">
    <property type="entry name" value="yjeF_cterm"/>
    <property type="match status" value="1"/>
</dbReference>
<dbReference type="HAMAP" id="MF_01966">
    <property type="entry name" value="NADHX_epimerase"/>
    <property type="match status" value="1"/>
</dbReference>
<dbReference type="OrthoDB" id="9806925at2"/>
<comment type="function">
    <text evidence="14 19">Bifunctional enzyme that catalyzes the epimerization of the S- and R-forms of NAD(P)HX and the dehydration of the S-form of NAD(P)HX at the expense of ADP, which is converted to AMP. This allows the repair of both epimers of NAD(P)HX, a damaged form of NAD(P)H that is a result of enzymatic or heat-dependent hydration.</text>
</comment>
<dbReference type="PIRSF" id="PIRSF017184">
    <property type="entry name" value="Nnr"/>
    <property type="match status" value="1"/>
</dbReference>
<dbReference type="CDD" id="cd01171">
    <property type="entry name" value="YXKO-related"/>
    <property type="match status" value="1"/>
</dbReference>
<dbReference type="GO" id="GO:0046872">
    <property type="term" value="F:metal ion binding"/>
    <property type="evidence" value="ECO:0007669"/>
    <property type="project" value="UniProtKB-UniRule"/>
</dbReference>
<keyword evidence="5 18" id="KW-0479">Metal-binding</keyword>
<keyword evidence="23" id="KW-1185">Reference proteome</keyword>
<evidence type="ECO:0000313" key="22">
    <source>
        <dbReference type="EMBL" id="ANG64090.1"/>
    </source>
</evidence>
<evidence type="ECO:0000256" key="7">
    <source>
        <dbReference type="ARBA" id="ARBA00022840"/>
    </source>
</evidence>
<evidence type="ECO:0000256" key="11">
    <source>
        <dbReference type="ARBA" id="ARBA00023235"/>
    </source>
</evidence>
<feature type="binding site" evidence="18">
    <location>
        <position position="166"/>
    </location>
    <ligand>
        <name>(6S)-NADPHX</name>
        <dbReference type="ChEBI" id="CHEBI:64076"/>
    </ligand>
</feature>
<evidence type="ECO:0000256" key="5">
    <source>
        <dbReference type="ARBA" id="ARBA00022723"/>
    </source>
</evidence>
<comment type="subunit">
    <text evidence="17">Homotetramer.</text>
</comment>
<keyword evidence="6 17" id="KW-0547">Nucleotide-binding</keyword>
<comment type="function">
    <text evidence="17">Catalyzes the dehydration of the S-form of NAD(P)HX at the expense of ADP, which is converted to AMP. Together with NAD(P)HX epimerase, which catalyzes the epimerization of the S- and R-forms, the enzyme allows the repair of both epimers of NAD(P)HX, a damaged form of NAD(P)H that is a result of enzymatic or heat-dependent hydration.</text>
</comment>
<dbReference type="PANTHER" id="PTHR12592:SF0">
    <property type="entry name" value="ATP-DEPENDENT (S)-NAD(P)H-HYDRATE DEHYDRATASE"/>
    <property type="match status" value="1"/>
</dbReference>
<sequence length="506" mass="53068">MPVMRAELPATLYTAQQSRALDQTAIEQYGLPGFKLMQRAGHATFATLLHHWPQLQSLTILCGSGNNGGDGFVVAGLAHQRGLDVQLLCVGDDDFERKLRGEALDAWRWSQALGVEAQAYTSELELRGEVLVDAMLGTGLAGPVRGAAERAIRHCNRSPQPVLAVDIPSGLCSDTGAVLGMAVRAAVTITFIGLKQGLFTHQAVDYTGQVEFDGLLVPEAVYEDVPVSAFRTQTEDLAQALGPRRRSSHKGDSGHVMVIGGDLGFGGAGILAAQAALRSGAGLVSLAIRPEYVSAALARQPELMVHGVNSGQDLEPLLERADILVIGPGLGRNAWGDQLLLQALQSEKPMVVDADGLNLLAEKNWLHSARRANWILTPHPGEAARLLADDAAAVNQDRFASVERLQANCGGVAVLKGAGTLSCDGDALHLCAAGNPGMAVGGMGDVLAGIIGGLWAQGLKPVDAARLGVYVHARAGDMQAAECGERGLLPGDLLPRIQALVSGLHE</sequence>
<dbReference type="KEGG" id="mars:A8C75_17510"/>
<dbReference type="HAMAP" id="MF_01965">
    <property type="entry name" value="NADHX_dehydratase"/>
    <property type="match status" value="1"/>
</dbReference>
<dbReference type="EC" id="4.2.1.136" evidence="19"/>
<feature type="binding site" evidence="17">
    <location>
        <position position="445"/>
    </location>
    <ligand>
        <name>(6S)-NADPHX</name>
        <dbReference type="ChEBI" id="CHEBI:64076"/>
    </ligand>
</feature>
<comment type="catalytic activity">
    <reaction evidence="1 18 19">
        <text>(6R)-NADHX = (6S)-NADHX</text>
        <dbReference type="Rhea" id="RHEA:32215"/>
        <dbReference type="ChEBI" id="CHEBI:64074"/>
        <dbReference type="ChEBI" id="CHEBI:64075"/>
        <dbReference type="EC" id="5.1.99.6"/>
    </reaction>
</comment>
<dbReference type="InterPro" id="IPR029056">
    <property type="entry name" value="Ribokinase-like"/>
</dbReference>
<evidence type="ECO:0000256" key="18">
    <source>
        <dbReference type="HAMAP-Rule" id="MF_01966"/>
    </source>
</evidence>
<keyword evidence="9 18" id="KW-0630">Potassium</keyword>
<dbReference type="PROSITE" id="PS51385">
    <property type="entry name" value="YJEF_N"/>
    <property type="match status" value="1"/>
</dbReference>
<feature type="binding site" evidence="17">
    <location>
        <position position="268"/>
    </location>
    <ligand>
        <name>(6S)-NADPHX</name>
        <dbReference type="ChEBI" id="CHEBI:64076"/>
    </ligand>
</feature>
<comment type="similarity">
    <text evidence="3 19">In the N-terminal section; belongs to the NnrE/AIBP family.</text>
</comment>
<evidence type="ECO:0000256" key="8">
    <source>
        <dbReference type="ARBA" id="ARBA00022857"/>
    </source>
</evidence>
<dbReference type="PROSITE" id="PS51383">
    <property type="entry name" value="YJEF_C_3"/>
    <property type="match status" value="1"/>
</dbReference>
<evidence type="ECO:0000256" key="3">
    <source>
        <dbReference type="ARBA" id="ARBA00006001"/>
    </source>
</evidence>
<evidence type="ECO:0000256" key="10">
    <source>
        <dbReference type="ARBA" id="ARBA00023027"/>
    </source>
</evidence>
<comment type="cofactor">
    <cofactor evidence="17">
        <name>Mg(2+)</name>
        <dbReference type="ChEBI" id="CHEBI:18420"/>
    </cofactor>
</comment>
<feature type="binding site" evidence="17">
    <location>
        <position position="444"/>
    </location>
    <ligand>
        <name>AMP</name>
        <dbReference type="ChEBI" id="CHEBI:456215"/>
    </ligand>
</feature>
<dbReference type="InterPro" id="IPR017953">
    <property type="entry name" value="Carbohydrate_kinase_pred_CS"/>
</dbReference>
<dbReference type="InterPro" id="IPR004443">
    <property type="entry name" value="YjeF_N_dom"/>
</dbReference>
<dbReference type="InterPro" id="IPR000631">
    <property type="entry name" value="CARKD"/>
</dbReference>
<feature type="binding site" evidence="18">
    <location>
        <begin position="66"/>
        <end position="70"/>
    </location>
    <ligand>
        <name>(6S)-NADPHX</name>
        <dbReference type="ChEBI" id="CHEBI:64076"/>
    </ligand>
</feature>
<feature type="binding site" evidence="18">
    <location>
        <begin position="137"/>
        <end position="143"/>
    </location>
    <ligand>
        <name>(6S)-NADPHX</name>
        <dbReference type="ChEBI" id="CHEBI:64076"/>
    </ligand>
</feature>
<keyword evidence="7 17" id="KW-0067">ATP-binding</keyword>
<dbReference type="Gene3D" id="3.40.50.10260">
    <property type="entry name" value="YjeF N-terminal domain"/>
    <property type="match status" value="1"/>
</dbReference>
<evidence type="ECO:0000256" key="6">
    <source>
        <dbReference type="ARBA" id="ARBA00022741"/>
    </source>
</evidence>
<evidence type="ECO:0000256" key="14">
    <source>
        <dbReference type="ARBA" id="ARBA00025153"/>
    </source>
</evidence>
<comment type="caution">
    <text evidence="18">Lacks conserved residue(s) required for the propagation of feature annotation.</text>
</comment>
<keyword evidence="10 17" id="KW-0520">NAD</keyword>
<evidence type="ECO:0000256" key="12">
    <source>
        <dbReference type="ARBA" id="ARBA00023239"/>
    </source>
</evidence>
<keyword evidence="8 17" id="KW-0521">NADP</keyword>
<keyword evidence="12 17" id="KW-0456">Lyase</keyword>
<feature type="binding site" evidence="17">
    <location>
        <begin position="416"/>
        <end position="420"/>
    </location>
    <ligand>
        <name>AMP</name>
        <dbReference type="ChEBI" id="CHEBI:456215"/>
    </ligand>
</feature>
<proteinExistence type="inferred from homology"/>
<evidence type="ECO:0000256" key="17">
    <source>
        <dbReference type="HAMAP-Rule" id="MF_01965"/>
    </source>
</evidence>
<dbReference type="GO" id="GO:0046496">
    <property type="term" value="P:nicotinamide nucleotide metabolic process"/>
    <property type="evidence" value="ECO:0007669"/>
    <property type="project" value="UniProtKB-UniRule"/>
</dbReference>
<dbReference type="SUPFAM" id="SSF53613">
    <property type="entry name" value="Ribokinase-like"/>
    <property type="match status" value="1"/>
</dbReference>
<comment type="similarity">
    <text evidence="18">Belongs to the NnrE/AIBP family.</text>
</comment>
<gene>
    <name evidence="17" type="primary">nnrD</name>
    <name evidence="18" type="synonym">nnrE</name>
    <name evidence="22" type="ORF">A8C75_17510</name>
</gene>
<evidence type="ECO:0000256" key="9">
    <source>
        <dbReference type="ARBA" id="ARBA00022958"/>
    </source>
</evidence>
<comment type="catalytic activity">
    <reaction evidence="16 17 19">
        <text>(6S)-NADPHX + ADP = AMP + phosphate + NADPH + H(+)</text>
        <dbReference type="Rhea" id="RHEA:32235"/>
        <dbReference type="ChEBI" id="CHEBI:15378"/>
        <dbReference type="ChEBI" id="CHEBI:43474"/>
        <dbReference type="ChEBI" id="CHEBI:57783"/>
        <dbReference type="ChEBI" id="CHEBI:64076"/>
        <dbReference type="ChEBI" id="CHEBI:456215"/>
        <dbReference type="ChEBI" id="CHEBI:456216"/>
        <dbReference type="EC" id="4.2.1.136"/>
    </reaction>
</comment>
<evidence type="ECO:0000256" key="2">
    <source>
        <dbReference type="ARBA" id="ARBA00000909"/>
    </source>
</evidence>
<evidence type="ECO:0000256" key="1">
    <source>
        <dbReference type="ARBA" id="ARBA00000013"/>
    </source>
</evidence>
<dbReference type="InterPro" id="IPR030677">
    <property type="entry name" value="Nnr"/>
</dbReference>
<dbReference type="NCBIfam" id="TIGR00197">
    <property type="entry name" value="yjeF_nterm"/>
    <property type="match status" value="1"/>
</dbReference>
<feature type="binding site" evidence="18">
    <location>
        <position position="133"/>
    </location>
    <ligand>
        <name>K(+)</name>
        <dbReference type="ChEBI" id="CHEBI:29103"/>
    </ligand>
</feature>
<evidence type="ECO:0000259" key="20">
    <source>
        <dbReference type="PROSITE" id="PS51383"/>
    </source>
</evidence>
<evidence type="ECO:0000313" key="23">
    <source>
        <dbReference type="Proteomes" id="UP000078070"/>
    </source>
</evidence>
<dbReference type="Pfam" id="PF01256">
    <property type="entry name" value="Carb_kinase"/>
    <property type="match status" value="1"/>
</dbReference>
<evidence type="ECO:0000256" key="4">
    <source>
        <dbReference type="ARBA" id="ARBA00009524"/>
    </source>
</evidence>
<name>A0A1A9F273_9GAMM</name>
<evidence type="ECO:0000256" key="19">
    <source>
        <dbReference type="PIRNR" id="PIRNR017184"/>
    </source>
</evidence>
<organism evidence="22 23">
    <name type="scientific">Marinobacterium aestuarii</name>
    <dbReference type="NCBI Taxonomy" id="1821621"/>
    <lineage>
        <taxon>Bacteria</taxon>
        <taxon>Pseudomonadati</taxon>
        <taxon>Pseudomonadota</taxon>
        <taxon>Gammaproteobacteria</taxon>
        <taxon>Oceanospirillales</taxon>
        <taxon>Oceanospirillaceae</taxon>
        <taxon>Marinobacterium</taxon>
    </lineage>
</organism>
<dbReference type="GO" id="GO:0005524">
    <property type="term" value="F:ATP binding"/>
    <property type="evidence" value="ECO:0007669"/>
    <property type="project" value="UniProtKB-UniRule"/>
</dbReference>
<comment type="catalytic activity">
    <reaction evidence="2 18 19">
        <text>(6R)-NADPHX = (6S)-NADPHX</text>
        <dbReference type="Rhea" id="RHEA:32227"/>
        <dbReference type="ChEBI" id="CHEBI:64076"/>
        <dbReference type="ChEBI" id="CHEBI:64077"/>
        <dbReference type="EC" id="5.1.99.6"/>
    </reaction>
</comment>
<dbReference type="Proteomes" id="UP000078070">
    <property type="component" value="Chromosome"/>
</dbReference>
<dbReference type="EMBL" id="CP015839">
    <property type="protein sequence ID" value="ANG64090.1"/>
    <property type="molecule type" value="Genomic_DNA"/>
</dbReference>
<dbReference type="AlphaFoldDB" id="A0A1A9F273"/>
<feature type="binding site" evidence="18">
    <location>
        <position position="169"/>
    </location>
    <ligand>
        <name>K(+)</name>
        <dbReference type="ChEBI" id="CHEBI:29103"/>
    </ligand>
</feature>